<sequence length="116" mass="12807">MCLIGGLIFLREMPPRKSACFASLAPRTQDRVRVYSCAARQPGPLREADTWRRLLRTEAVVQRHIVRTLEAQVAKARFAQTITLTTRLNATLGCIGDIEARDPEPKDGLAKAGSSC</sequence>
<name>A0ABQ5JCA4_9ASTR</name>
<comment type="caution">
    <text evidence="1">The sequence shown here is derived from an EMBL/GenBank/DDBJ whole genome shotgun (WGS) entry which is preliminary data.</text>
</comment>
<reference evidence="1" key="1">
    <citation type="journal article" date="2022" name="Int. J. Mol. Sci.">
        <title>Draft Genome of Tanacetum Coccineum: Genomic Comparison of Closely Related Tanacetum-Family Plants.</title>
        <authorList>
            <person name="Yamashiro T."/>
            <person name="Shiraishi A."/>
            <person name="Nakayama K."/>
            <person name="Satake H."/>
        </authorList>
    </citation>
    <scope>NUCLEOTIDE SEQUENCE</scope>
</reference>
<reference evidence="1" key="2">
    <citation type="submission" date="2022-01" db="EMBL/GenBank/DDBJ databases">
        <authorList>
            <person name="Yamashiro T."/>
            <person name="Shiraishi A."/>
            <person name="Satake H."/>
            <person name="Nakayama K."/>
        </authorList>
    </citation>
    <scope>NUCLEOTIDE SEQUENCE</scope>
</reference>
<proteinExistence type="predicted"/>
<evidence type="ECO:0000313" key="2">
    <source>
        <dbReference type="Proteomes" id="UP001151760"/>
    </source>
</evidence>
<organism evidence="1 2">
    <name type="scientific">Tanacetum coccineum</name>
    <dbReference type="NCBI Taxonomy" id="301880"/>
    <lineage>
        <taxon>Eukaryota</taxon>
        <taxon>Viridiplantae</taxon>
        <taxon>Streptophyta</taxon>
        <taxon>Embryophyta</taxon>
        <taxon>Tracheophyta</taxon>
        <taxon>Spermatophyta</taxon>
        <taxon>Magnoliopsida</taxon>
        <taxon>eudicotyledons</taxon>
        <taxon>Gunneridae</taxon>
        <taxon>Pentapetalae</taxon>
        <taxon>asterids</taxon>
        <taxon>campanulids</taxon>
        <taxon>Asterales</taxon>
        <taxon>Asteraceae</taxon>
        <taxon>Asteroideae</taxon>
        <taxon>Anthemideae</taxon>
        <taxon>Anthemidinae</taxon>
        <taxon>Tanacetum</taxon>
    </lineage>
</organism>
<keyword evidence="2" id="KW-1185">Reference proteome</keyword>
<evidence type="ECO:0000313" key="1">
    <source>
        <dbReference type="EMBL" id="GJU10170.1"/>
    </source>
</evidence>
<gene>
    <name evidence="1" type="ORF">Tco_1132566</name>
</gene>
<dbReference type="EMBL" id="BQNB010021798">
    <property type="protein sequence ID" value="GJU10170.1"/>
    <property type="molecule type" value="Genomic_DNA"/>
</dbReference>
<accession>A0ABQ5JCA4</accession>
<protein>
    <submittedName>
        <fullName evidence="1">Uncharacterized protein</fullName>
    </submittedName>
</protein>
<dbReference type="Proteomes" id="UP001151760">
    <property type="component" value="Unassembled WGS sequence"/>
</dbReference>